<dbReference type="InterPro" id="IPR010341">
    <property type="entry name" value="DUF936_pln"/>
</dbReference>
<dbReference type="PANTHER" id="PTHR31928">
    <property type="entry name" value="EXPRESSED PROTEIN"/>
    <property type="match status" value="1"/>
</dbReference>
<dbReference type="EnsemblPlants" id="AUR62005377-RA">
    <property type="protein sequence ID" value="AUR62005377-RA:cds"/>
    <property type="gene ID" value="AUR62005377"/>
</dbReference>
<evidence type="ECO:0000313" key="5">
    <source>
        <dbReference type="Proteomes" id="UP000596660"/>
    </source>
</evidence>
<evidence type="ECO:0000256" key="1">
    <source>
        <dbReference type="SAM" id="MobiDB-lite"/>
    </source>
</evidence>
<feature type="compositionally biased region" description="Basic and acidic residues" evidence="1">
    <location>
        <begin position="70"/>
        <end position="86"/>
    </location>
</feature>
<feature type="region of interest" description="Disordered" evidence="1">
    <location>
        <begin position="39"/>
        <end position="111"/>
    </location>
</feature>
<feature type="region of interest" description="Disordered" evidence="1">
    <location>
        <begin position="1"/>
        <end position="24"/>
    </location>
</feature>
<feature type="compositionally biased region" description="Polar residues" evidence="1">
    <location>
        <begin position="381"/>
        <end position="401"/>
    </location>
</feature>
<dbReference type="Pfam" id="PF06075">
    <property type="entry name" value="DUF936"/>
    <property type="match status" value="1"/>
</dbReference>
<sequence>MKVERGLGRCSEVEGVPAKVERSRGRCSEVEGVLTKVERRSGKVQRGRGSVGEGGAKSGEVQRGRGSAAKVERRSRECREGGAKVGDRRRRWSQGQEEPATIRRGVKPTGEHRSSLLQVTDIVPAELDEKNLWPKHGFYIKVSDSSHSIYVSLPYEQDDLVLSNKMQLGQFIYVEKLEPGSPVPVAKGAKPIPGRHPFMGTPEPLMGLRGKKEKTEQKVVINGTPRRGSWELNQNNGFDGNIVTSPKLKPVPLDFDQCTPMKEKGSAVKFHPPPMSPMVRSVKMVKDHCNSGIRASVGGNLLSSKFDSRGESPGLVRKSCVTPTTLKFPRSKSVNERGPKVASTPNISEKKSCTPPPSLRRDGGCANSAVNVQNSANSKATPQQLQSQSSNPTFNSNSGTSLSVNLPGKLAMLGKEAVQQRERAQKIAFQALRQSTATDNVVRCLKMFSNLSKSAKADAPAACFDQFLEFQNQITQAVTDMVSIQAAASTLETKLETKEDGPILHEITHNSMDRFHDNEPNSTSKRRLALYKSIASFPERVSEIQKPSNNGRVLRSHSKPSLDKKGECTNIENDENKQPGADSGCLSSMIKLCKQIESEAGSWFMEFIEKALEMGLKKSKGKSDADVRKVPQALILKVMNWVEVEQSDSSKRPVHPKASQIARKLRIKVKNP</sequence>
<dbReference type="Pfam" id="PF21647">
    <property type="entry name" value="DUF6857"/>
    <property type="match status" value="1"/>
</dbReference>
<reference evidence="4" key="1">
    <citation type="journal article" date="2017" name="Nature">
        <title>The genome of Chenopodium quinoa.</title>
        <authorList>
            <person name="Jarvis D.E."/>
            <person name="Ho Y.S."/>
            <person name="Lightfoot D.J."/>
            <person name="Schmoeckel S.M."/>
            <person name="Li B."/>
            <person name="Borm T.J.A."/>
            <person name="Ohyanagi H."/>
            <person name="Mineta K."/>
            <person name="Michell C.T."/>
            <person name="Saber N."/>
            <person name="Kharbatia N.M."/>
            <person name="Rupper R.R."/>
            <person name="Sharp A.R."/>
            <person name="Dally N."/>
            <person name="Boughton B.A."/>
            <person name="Woo Y.H."/>
            <person name="Gao G."/>
            <person name="Schijlen E.G.W.M."/>
            <person name="Guo X."/>
            <person name="Momin A.A."/>
            <person name="Negrao S."/>
            <person name="Al-Babili S."/>
            <person name="Gehring C."/>
            <person name="Roessner U."/>
            <person name="Jung C."/>
            <person name="Murphy K."/>
            <person name="Arold S.T."/>
            <person name="Gojobori T."/>
            <person name="van der Linden C.G."/>
            <person name="van Loo E.N."/>
            <person name="Jellen E.N."/>
            <person name="Maughan P.J."/>
            <person name="Tester M."/>
        </authorList>
    </citation>
    <scope>NUCLEOTIDE SEQUENCE [LARGE SCALE GENOMIC DNA]</scope>
    <source>
        <strain evidence="4">cv. PI 614886</strain>
    </source>
</reference>
<keyword evidence="5" id="KW-1185">Reference proteome</keyword>
<evidence type="ECO:0000313" key="4">
    <source>
        <dbReference type="EnsemblPlants" id="AUR62005377-RA:cds"/>
    </source>
</evidence>
<dbReference type="PANTHER" id="PTHR31928:SF6">
    <property type="entry name" value="DUF936 DOMAIN-CONTAINING PROTEIN"/>
    <property type="match status" value="1"/>
</dbReference>
<feature type="compositionally biased region" description="Low complexity" evidence="1">
    <location>
        <begin position="366"/>
        <end position="380"/>
    </location>
</feature>
<dbReference type="InterPro" id="IPR049172">
    <property type="entry name" value="DUF6857_pln"/>
</dbReference>
<evidence type="ECO:0008006" key="6">
    <source>
        <dbReference type="Google" id="ProtNLM"/>
    </source>
</evidence>
<feature type="region of interest" description="Disordered" evidence="1">
    <location>
        <begin position="545"/>
        <end position="582"/>
    </location>
</feature>
<name>A0A803L0I9_CHEQI</name>
<organism evidence="4 5">
    <name type="scientific">Chenopodium quinoa</name>
    <name type="common">Quinoa</name>
    <dbReference type="NCBI Taxonomy" id="63459"/>
    <lineage>
        <taxon>Eukaryota</taxon>
        <taxon>Viridiplantae</taxon>
        <taxon>Streptophyta</taxon>
        <taxon>Embryophyta</taxon>
        <taxon>Tracheophyta</taxon>
        <taxon>Spermatophyta</taxon>
        <taxon>Magnoliopsida</taxon>
        <taxon>eudicotyledons</taxon>
        <taxon>Gunneridae</taxon>
        <taxon>Pentapetalae</taxon>
        <taxon>Caryophyllales</taxon>
        <taxon>Chenopodiaceae</taxon>
        <taxon>Chenopodioideae</taxon>
        <taxon>Atripliceae</taxon>
        <taxon>Chenopodium</taxon>
    </lineage>
</organism>
<feature type="region of interest" description="Disordered" evidence="1">
    <location>
        <begin position="294"/>
        <end position="401"/>
    </location>
</feature>
<dbReference type="InterPro" id="IPR048297">
    <property type="entry name" value="DUF936_dom_pln"/>
</dbReference>
<reference evidence="4" key="2">
    <citation type="submission" date="2021-03" db="UniProtKB">
        <authorList>
            <consortium name="EnsemblPlants"/>
        </authorList>
    </citation>
    <scope>IDENTIFICATION</scope>
</reference>
<evidence type="ECO:0000259" key="3">
    <source>
        <dbReference type="Pfam" id="PF21647"/>
    </source>
</evidence>
<dbReference type="Proteomes" id="UP000596660">
    <property type="component" value="Unplaced"/>
</dbReference>
<feature type="domain" description="DUF936" evidence="2">
    <location>
        <begin position="104"/>
        <end position="206"/>
    </location>
</feature>
<feature type="domain" description="DUF6857" evidence="3">
    <location>
        <begin position="405"/>
        <end position="651"/>
    </location>
</feature>
<protein>
    <recommendedName>
        <fullName evidence="6">DUF936 family protein</fullName>
    </recommendedName>
</protein>
<dbReference type="AlphaFoldDB" id="A0A803L0I9"/>
<dbReference type="Gramene" id="AUR62005377-RA">
    <property type="protein sequence ID" value="AUR62005377-RA:cds"/>
    <property type="gene ID" value="AUR62005377"/>
</dbReference>
<evidence type="ECO:0000259" key="2">
    <source>
        <dbReference type="Pfam" id="PF06075"/>
    </source>
</evidence>
<accession>A0A803L0I9</accession>
<dbReference type="OMA" id="WFMEFID"/>
<proteinExistence type="predicted"/>